<feature type="compositionally biased region" description="Polar residues" evidence="1">
    <location>
        <begin position="155"/>
        <end position="168"/>
    </location>
</feature>
<evidence type="ECO:0000256" key="1">
    <source>
        <dbReference type="SAM" id="MobiDB-lite"/>
    </source>
</evidence>
<proteinExistence type="predicted"/>
<sequence length="657" mass="71983">MPDPIHYFNDCDLEPVIGEESSIVIAEKSEFDFDGSFASDGGENKKPMYAATSFYLDASGRSRMSLPLKFTLPSKEALDDFLSNDCIHPIPSNVGEDTGGGGPFGNHGDSKTSLGFEVTTVAMPVVDHHLDNSLHSIYSAGSQGSDDEEMAARRSSLTNATNNNNPQSKKAPPPPKKKKKRKGEKKKKITVLSSRIEGTSIVFETQIIVRAAQHDTLMIKTRLQVVAILSEQPRDPPSQQSRMSYEGFPDFTLQTTLTASKVKQTKLDPFILEVILTDALAIDVTSVTGPTTGRTLVSLVMRHPNTHGEPVTVTNIALHPGHSRLELPAPPGAPPQGMYTPTHTVADMSKCVQWGYAPQTQPKLPLTLYPQGAFATILTIDAMEHMRSRTFKSPISVTSVVGHPTKAEEEGAETAASMNPTTISSADAQWTTGRLAQEPSDAFRIDMQLQNKDFYVGEPFTIFLRVKNLSAEARDMMLLVAKDSDKQASSTGTMTTTSSSSTSAVLAQPTTNNLNVSSHHAGAGSNRDSIPYVQQQQQSQRSSVPNTAVVSEVNGYTFGVWGLIADADNPVFRLDRDQDLLAIDAALLLGEIKGHHSVEAQLRFNPLREGTLDVPNMQLFDKRNRKWYYCNHKLNIVARQKRTTQESKEDEKEEKED</sequence>
<gene>
    <name evidence="2" type="ORF">SEMRO_200_G084560.1</name>
</gene>
<feature type="compositionally biased region" description="Polar residues" evidence="1">
    <location>
        <begin position="504"/>
        <end position="518"/>
    </location>
</feature>
<feature type="region of interest" description="Disordered" evidence="1">
    <location>
        <begin position="137"/>
        <end position="189"/>
    </location>
</feature>
<dbReference type="OrthoDB" id="39562at2759"/>
<evidence type="ECO:0000313" key="2">
    <source>
        <dbReference type="EMBL" id="CAB9504521.1"/>
    </source>
</evidence>
<dbReference type="AlphaFoldDB" id="A0A9N8H801"/>
<organism evidence="2 3">
    <name type="scientific">Seminavis robusta</name>
    <dbReference type="NCBI Taxonomy" id="568900"/>
    <lineage>
        <taxon>Eukaryota</taxon>
        <taxon>Sar</taxon>
        <taxon>Stramenopiles</taxon>
        <taxon>Ochrophyta</taxon>
        <taxon>Bacillariophyta</taxon>
        <taxon>Bacillariophyceae</taxon>
        <taxon>Bacillariophycidae</taxon>
        <taxon>Naviculales</taxon>
        <taxon>Naviculaceae</taxon>
        <taxon>Seminavis</taxon>
    </lineage>
</organism>
<keyword evidence="3" id="KW-1185">Reference proteome</keyword>
<feature type="compositionally biased region" description="Low complexity" evidence="1">
    <location>
        <begin position="534"/>
        <end position="543"/>
    </location>
</feature>
<feature type="region of interest" description="Disordered" evidence="1">
    <location>
        <begin position="485"/>
        <end position="546"/>
    </location>
</feature>
<name>A0A9N8H801_9STRA</name>
<comment type="caution">
    <text evidence="2">The sequence shown here is derived from an EMBL/GenBank/DDBJ whole genome shotgun (WGS) entry which is preliminary data.</text>
</comment>
<dbReference type="Proteomes" id="UP001153069">
    <property type="component" value="Unassembled WGS sequence"/>
</dbReference>
<accession>A0A9N8H801</accession>
<protein>
    <submittedName>
        <fullName evidence="2">Uncharacterized protein</fullName>
    </submittedName>
</protein>
<reference evidence="2" key="1">
    <citation type="submission" date="2020-06" db="EMBL/GenBank/DDBJ databases">
        <authorList>
            <consortium name="Plant Systems Biology data submission"/>
        </authorList>
    </citation>
    <scope>NUCLEOTIDE SEQUENCE</scope>
    <source>
        <strain evidence="2">D6</strain>
    </source>
</reference>
<feature type="compositionally biased region" description="Basic residues" evidence="1">
    <location>
        <begin position="175"/>
        <end position="189"/>
    </location>
</feature>
<feature type="compositionally biased region" description="Low complexity" evidence="1">
    <location>
        <begin position="489"/>
        <end position="503"/>
    </location>
</feature>
<dbReference type="EMBL" id="CAICTM010000199">
    <property type="protein sequence ID" value="CAB9504521.1"/>
    <property type="molecule type" value="Genomic_DNA"/>
</dbReference>
<evidence type="ECO:0000313" key="3">
    <source>
        <dbReference type="Proteomes" id="UP001153069"/>
    </source>
</evidence>